<reference evidence="1" key="1">
    <citation type="submission" date="2016-06" db="UniProtKB">
        <authorList>
            <consortium name="WormBaseParasite"/>
        </authorList>
    </citation>
    <scope>IDENTIFICATION</scope>
</reference>
<protein>
    <submittedName>
        <fullName evidence="1">Cyclin N-terminal domain-containing protein</fullName>
    </submittedName>
</protein>
<sequence length="206" mass="22816">LVVPVSSQLKLKNDALSDMEKARRGEDVLPRRRKYDPFQSSVPSFLICCEPTKTNVHVSSHHFVWMARRYKLYGDDAPALCFYNSQIAEDLRRYDIAHTWRVVGLICAFTSFFEKSTSHDASPPAPGPAADRKNDAIAGDVTSRSRFPSSLSSGGVVRNMNGQDVTMSVFSSVPPQMASTSSDFFFGDGELNEDGLCTYSYDLALP</sequence>
<accession>A0A183D478</accession>
<dbReference type="AlphaFoldDB" id="A0A183D478"/>
<dbReference type="WBParaSite" id="GPUH_0000352501-mRNA-1">
    <property type="protein sequence ID" value="GPUH_0000352501-mRNA-1"/>
    <property type="gene ID" value="GPUH_0000352501"/>
</dbReference>
<proteinExistence type="predicted"/>
<name>A0A183D478_9BILA</name>
<evidence type="ECO:0000313" key="1">
    <source>
        <dbReference type="WBParaSite" id="GPUH_0000352501-mRNA-1"/>
    </source>
</evidence>
<organism evidence="1">
    <name type="scientific">Gongylonema pulchrum</name>
    <dbReference type="NCBI Taxonomy" id="637853"/>
    <lineage>
        <taxon>Eukaryota</taxon>
        <taxon>Metazoa</taxon>
        <taxon>Ecdysozoa</taxon>
        <taxon>Nematoda</taxon>
        <taxon>Chromadorea</taxon>
        <taxon>Rhabditida</taxon>
        <taxon>Spirurina</taxon>
        <taxon>Spiruromorpha</taxon>
        <taxon>Spiruroidea</taxon>
        <taxon>Gongylonematidae</taxon>
        <taxon>Gongylonema</taxon>
    </lineage>
</organism>